<proteinExistence type="predicted"/>
<protein>
    <submittedName>
        <fullName evidence="2">Putative ovule protein</fullName>
    </submittedName>
</protein>
<dbReference type="AlphaFoldDB" id="A0A0V0GUE8"/>
<sequence>MLTHGHSKEQRTRKKTDRSHFLLLFSCLKERTEVKVDIQNKKNLFFLYFFSWLFQTLELFFVCYICFFFFVRYFSVIIQNRMFQLPSQLWNTKCIDILTNSTFSAVQLQISYLPFSFLLSH</sequence>
<reference evidence="2" key="1">
    <citation type="submission" date="2015-12" db="EMBL/GenBank/DDBJ databases">
        <title>Gene expression during late stages of embryo sac development: a critical building block for successful pollen-pistil interactions.</title>
        <authorList>
            <person name="Liu Y."/>
            <person name="Joly V."/>
            <person name="Sabar M."/>
            <person name="Matton D.P."/>
        </authorList>
    </citation>
    <scope>NUCLEOTIDE SEQUENCE</scope>
</reference>
<evidence type="ECO:0000313" key="2">
    <source>
        <dbReference type="EMBL" id="JAP11826.1"/>
    </source>
</evidence>
<feature type="transmembrane region" description="Helical" evidence="1">
    <location>
        <begin position="45"/>
        <end position="71"/>
    </location>
</feature>
<accession>A0A0V0GUE8</accession>
<name>A0A0V0GUE8_SOLCH</name>
<evidence type="ECO:0000256" key="1">
    <source>
        <dbReference type="SAM" id="Phobius"/>
    </source>
</evidence>
<organism evidence="2">
    <name type="scientific">Solanum chacoense</name>
    <name type="common">Chaco potato</name>
    <dbReference type="NCBI Taxonomy" id="4108"/>
    <lineage>
        <taxon>Eukaryota</taxon>
        <taxon>Viridiplantae</taxon>
        <taxon>Streptophyta</taxon>
        <taxon>Embryophyta</taxon>
        <taxon>Tracheophyta</taxon>
        <taxon>Spermatophyta</taxon>
        <taxon>Magnoliopsida</taxon>
        <taxon>eudicotyledons</taxon>
        <taxon>Gunneridae</taxon>
        <taxon>Pentapetalae</taxon>
        <taxon>asterids</taxon>
        <taxon>lamiids</taxon>
        <taxon>Solanales</taxon>
        <taxon>Solanaceae</taxon>
        <taxon>Solanoideae</taxon>
        <taxon>Solaneae</taxon>
        <taxon>Solanum</taxon>
    </lineage>
</organism>
<keyword evidence="1" id="KW-1133">Transmembrane helix</keyword>
<keyword evidence="1" id="KW-0472">Membrane</keyword>
<dbReference type="EMBL" id="GEDG01030622">
    <property type="protein sequence ID" value="JAP11826.1"/>
    <property type="molecule type" value="Transcribed_RNA"/>
</dbReference>
<keyword evidence="1" id="KW-0812">Transmembrane</keyword>
<feature type="non-terminal residue" evidence="2">
    <location>
        <position position="121"/>
    </location>
</feature>